<dbReference type="PANTHER" id="PTHR10671:SF108">
    <property type="entry name" value="CLAUDIN FAMILY PROTEIN-RELATED"/>
    <property type="match status" value="1"/>
</dbReference>
<proteinExistence type="predicted"/>
<evidence type="ECO:0000256" key="3">
    <source>
        <dbReference type="ARBA" id="ARBA00022989"/>
    </source>
</evidence>
<dbReference type="Pfam" id="PF00822">
    <property type="entry name" value="PMP22_Claudin"/>
    <property type="match status" value="1"/>
</dbReference>
<keyword evidence="3 5" id="KW-1133">Transmembrane helix</keyword>
<comment type="caution">
    <text evidence="7">The sequence shown here is derived from an EMBL/GenBank/DDBJ whole genome shotgun (WGS) entry which is preliminary data.</text>
</comment>
<dbReference type="EMBL" id="CAJPWZ010002969">
    <property type="protein sequence ID" value="CAG2249309.1"/>
    <property type="molecule type" value="Genomic_DNA"/>
</dbReference>
<accession>A0A8S3UTL5</accession>
<keyword evidence="2 5" id="KW-0812">Transmembrane</keyword>
<evidence type="ECO:0000256" key="4">
    <source>
        <dbReference type="ARBA" id="ARBA00023136"/>
    </source>
</evidence>
<comment type="subcellular location">
    <subcellularLocation>
        <location evidence="1">Membrane</location>
        <topology evidence="1">Multi-pass membrane protein</topology>
    </subcellularLocation>
</comment>
<evidence type="ECO:0000313" key="8">
    <source>
        <dbReference type="Proteomes" id="UP000683360"/>
    </source>
</evidence>
<reference evidence="7" key="1">
    <citation type="submission" date="2021-03" db="EMBL/GenBank/DDBJ databases">
        <authorList>
            <person name="Bekaert M."/>
        </authorList>
    </citation>
    <scope>NUCLEOTIDE SEQUENCE</scope>
</reference>
<sequence>MLIALLVYVIGFSTPHFVDIEQPPFKIYGGLWVRCQSLHDVKDCMDTADFTGTEGNLGNRGWFKTCKATSILGFVSLFMAIMCAGLKLCDFMERRYIIASTCMTIAAVVFILVAVIVFTQNVEEVTFTLPYKYGFSFALIIVGMCIAVIAGVIMVVECFMGVHE</sequence>
<dbReference type="InterPro" id="IPR050579">
    <property type="entry name" value="PMP-22/EMP/MP20-like"/>
</dbReference>
<feature type="transmembrane region" description="Helical" evidence="5">
    <location>
        <begin position="138"/>
        <end position="162"/>
    </location>
</feature>
<feature type="transmembrane region" description="Helical" evidence="5">
    <location>
        <begin position="96"/>
        <end position="118"/>
    </location>
</feature>
<evidence type="ECO:0000313" key="7">
    <source>
        <dbReference type="EMBL" id="CAG2249309.1"/>
    </source>
</evidence>
<protein>
    <submittedName>
        <fullName evidence="7">Uncharacterized protein</fullName>
    </submittedName>
</protein>
<organism evidence="7 8">
    <name type="scientific">Mytilus edulis</name>
    <name type="common">Blue mussel</name>
    <dbReference type="NCBI Taxonomy" id="6550"/>
    <lineage>
        <taxon>Eukaryota</taxon>
        <taxon>Metazoa</taxon>
        <taxon>Spiralia</taxon>
        <taxon>Lophotrochozoa</taxon>
        <taxon>Mollusca</taxon>
        <taxon>Bivalvia</taxon>
        <taxon>Autobranchia</taxon>
        <taxon>Pteriomorphia</taxon>
        <taxon>Mytilida</taxon>
        <taxon>Mytiloidea</taxon>
        <taxon>Mytilidae</taxon>
        <taxon>Mytilinae</taxon>
        <taxon>Mytilus</taxon>
    </lineage>
</organism>
<dbReference type="OrthoDB" id="6097653at2759"/>
<evidence type="ECO:0000256" key="6">
    <source>
        <dbReference type="SAM" id="SignalP"/>
    </source>
</evidence>
<feature type="transmembrane region" description="Helical" evidence="5">
    <location>
        <begin position="68"/>
        <end position="89"/>
    </location>
</feature>
<keyword evidence="8" id="KW-1185">Reference proteome</keyword>
<name>A0A8S3UTL5_MYTED</name>
<dbReference type="GO" id="GO:0005886">
    <property type="term" value="C:plasma membrane"/>
    <property type="evidence" value="ECO:0007669"/>
    <property type="project" value="TreeGrafter"/>
</dbReference>
<feature type="chain" id="PRO_5035933317" evidence="6">
    <location>
        <begin position="21"/>
        <end position="164"/>
    </location>
</feature>
<dbReference type="InterPro" id="IPR004031">
    <property type="entry name" value="PMP22/EMP/MP20/Claudin"/>
</dbReference>
<dbReference type="PANTHER" id="PTHR10671">
    <property type="entry name" value="EPITHELIAL MEMBRANE PROTEIN-RELATED"/>
    <property type="match status" value="1"/>
</dbReference>
<keyword evidence="4 5" id="KW-0472">Membrane</keyword>
<evidence type="ECO:0000256" key="2">
    <source>
        <dbReference type="ARBA" id="ARBA00022692"/>
    </source>
</evidence>
<evidence type="ECO:0000256" key="1">
    <source>
        <dbReference type="ARBA" id="ARBA00004141"/>
    </source>
</evidence>
<gene>
    <name evidence="7" type="ORF">MEDL_61120</name>
</gene>
<keyword evidence="6" id="KW-0732">Signal</keyword>
<dbReference type="AlphaFoldDB" id="A0A8S3UTL5"/>
<evidence type="ECO:0000256" key="5">
    <source>
        <dbReference type="SAM" id="Phobius"/>
    </source>
</evidence>
<feature type="signal peptide" evidence="6">
    <location>
        <begin position="1"/>
        <end position="20"/>
    </location>
</feature>
<dbReference type="Gene3D" id="1.20.140.150">
    <property type="match status" value="1"/>
</dbReference>
<dbReference type="Proteomes" id="UP000683360">
    <property type="component" value="Unassembled WGS sequence"/>
</dbReference>